<dbReference type="Proteomes" id="UP000298061">
    <property type="component" value="Unassembled WGS sequence"/>
</dbReference>
<protein>
    <submittedName>
        <fullName evidence="2">Uncharacterized protein</fullName>
    </submittedName>
</protein>
<sequence length="452" mass="48691">MPKAEFINDPFQFSVAQNRCEPFVPPTRLNEFKYPCLIQPTRGSWGYGIQALTPGMQVMSNSSSTLQTITLADENDLAVFVDPSAPANISFVATSFGARTTCESVNHLCTDPNDMNVTCTGFPPTFPPVNVSAPDTAIGMGPGMSQLAVLSSGCDGCNHLSSSNYSTGQVSYNSTGPFPENNYSLWLTLLWEGQGSVTFDGGSDDPNRDVAYTVFATRAYILANCTMQFFNVTLGYENGAYRLLNAELSNSGLSDGLAGPTRAGLYDSRLLDDVQGIAFSGNSTADVMAYLNQDLARLALGSAAYVTDLKGPTLTQSRLGQRILGRYPVAPALVYIIVLWSNAVFPLVVAAVAMASRTTYVGVPGRGRAVTALELAKVRLTRPAALVAELFWWSKDGEYHRAKASASADVAGMFEEQRTEGRVKIGLHERVDGQTVFGVWTRRRNAGEKEAN</sequence>
<reference evidence="2 3" key="1">
    <citation type="submission" date="2019-02" db="EMBL/GenBank/DDBJ databases">
        <title>Genome sequencing of the rare red list fungi Hericium alpestre (H. flagellum).</title>
        <authorList>
            <person name="Buettner E."/>
            <person name="Kellner H."/>
        </authorList>
    </citation>
    <scope>NUCLEOTIDE SEQUENCE [LARGE SCALE GENOMIC DNA]</scope>
    <source>
        <strain evidence="2 3">DSM 108284</strain>
    </source>
</reference>
<name>A0A4Y9ZL68_9AGAM</name>
<evidence type="ECO:0000313" key="2">
    <source>
        <dbReference type="EMBL" id="TFY75000.1"/>
    </source>
</evidence>
<dbReference type="EMBL" id="SFCI01001763">
    <property type="protein sequence ID" value="TFY75000.1"/>
    <property type="molecule type" value="Genomic_DNA"/>
</dbReference>
<gene>
    <name evidence="2" type="ORF">EWM64_g9014</name>
</gene>
<keyword evidence="1" id="KW-1133">Transmembrane helix</keyword>
<organism evidence="2 3">
    <name type="scientific">Hericium alpestre</name>
    <dbReference type="NCBI Taxonomy" id="135208"/>
    <lineage>
        <taxon>Eukaryota</taxon>
        <taxon>Fungi</taxon>
        <taxon>Dikarya</taxon>
        <taxon>Basidiomycota</taxon>
        <taxon>Agaricomycotina</taxon>
        <taxon>Agaricomycetes</taxon>
        <taxon>Russulales</taxon>
        <taxon>Hericiaceae</taxon>
        <taxon>Hericium</taxon>
    </lineage>
</organism>
<evidence type="ECO:0000313" key="3">
    <source>
        <dbReference type="Proteomes" id="UP000298061"/>
    </source>
</evidence>
<evidence type="ECO:0000256" key="1">
    <source>
        <dbReference type="SAM" id="Phobius"/>
    </source>
</evidence>
<comment type="caution">
    <text evidence="2">The sequence shown here is derived from an EMBL/GenBank/DDBJ whole genome shotgun (WGS) entry which is preliminary data.</text>
</comment>
<accession>A0A4Y9ZL68</accession>
<keyword evidence="1" id="KW-0472">Membrane</keyword>
<keyword evidence="3" id="KW-1185">Reference proteome</keyword>
<dbReference type="AlphaFoldDB" id="A0A4Y9ZL68"/>
<feature type="transmembrane region" description="Helical" evidence="1">
    <location>
        <begin position="332"/>
        <end position="356"/>
    </location>
</feature>
<keyword evidence="1" id="KW-0812">Transmembrane</keyword>
<dbReference type="OrthoDB" id="3357029at2759"/>
<dbReference type="STRING" id="135208.A0A4Y9ZL68"/>
<proteinExistence type="predicted"/>